<dbReference type="PROSITE" id="PS50977">
    <property type="entry name" value="HTH_TETR_2"/>
    <property type="match status" value="1"/>
</dbReference>
<name>A0A0M6YFI4_9RHOB</name>
<dbReference type="SUPFAM" id="SSF46689">
    <property type="entry name" value="Homeodomain-like"/>
    <property type="match status" value="1"/>
</dbReference>
<dbReference type="NCBIfam" id="TIGR03384">
    <property type="entry name" value="betaine_BetI"/>
    <property type="match status" value="1"/>
</dbReference>
<comment type="function">
    <text evidence="6">Repressor involved in the biosynthesis of the osmoprotectant glycine betaine. It represses transcription of the choline transporter BetT and the genes of BetAB involved in the synthesis of glycine betaine.</text>
</comment>
<dbReference type="EMBL" id="CXSU01000011">
    <property type="protein sequence ID" value="CTQ49132.1"/>
    <property type="molecule type" value="Genomic_DNA"/>
</dbReference>
<keyword evidence="3 7" id="KW-0805">Transcription regulation</keyword>
<organism evidence="10 11">
    <name type="scientific">Jannaschia donghaensis</name>
    <dbReference type="NCBI Taxonomy" id="420998"/>
    <lineage>
        <taxon>Bacteria</taxon>
        <taxon>Pseudomonadati</taxon>
        <taxon>Pseudomonadota</taxon>
        <taxon>Alphaproteobacteria</taxon>
        <taxon>Rhodobacterales</taxon>
        <taxon>Roseobacteraceae</taxon>
        <taxon>Jannaschia</taxon>
    </lineage>
</organism>
<comment type="function">
    <text evidence="7">Repressor involved in choline regulation of the bet genes.</text>
</comment>
<dbReference type="GO" id="GO:0019285">
    <property type="term" value="P:glycine betaine biosynthetic process from choline"/>
    <property type="evidence" value="ECO:0007669"/>
    <property type="project" value="UniProtKB-UniRule"/>
</dbReference>
<dbReference type="Proteomes" id="UP000049222">
    <property type="component" value="Unassembled WGS sequence"/>
</dbReference>
<keyword evidence="2 7" id="KW-0678">Repressor</keyword>
<dbReference type="STRING" id="420998.JDO7802_01142"/>
<dbReference type="OrthoDB" id="7618612at2"/>
<gene>
    <name evidence="7" type="primary">betI</name>
    <name evidence="10" type="ORF">JDO7802_01142</name>
</gene>
<dbReference type="PANTHER" id="PTHR30055:SF234">
    <property type="entry name" value="HTH-TYPE TRANSCRIPTIONAL REGULATOR BETI"/>
    <property type="match status" value="1"/>
</dbReference>
<sequence length="190" mass="21054">MPRIGMEPQRREALVRATIAEIAVSGARDVTVARIAKRAGMSPALAHHYFGSKDRMLLAAMRRILSDFGADARRAMAQAETPRARLDAIVRASFGPDNFDREVVAAWLNFYVQAHGDADTRRLLHVYHARLRSNLVHALRPLTDDPATLAEGIGALIDGLYMRQALRRTELATDRSVALVTDYIERGLAP</sequence>
<evidence type="ECO:0000256" key="5">
    <source>
        <dbReference type="ARBA" id="ARBA00023163"/>
    </source>
</evidence>
<dbReference type="InterPro" id="IPR017757">
    <property type="entry name" value="Tscrpt_rep_BetI"/>
</dbReference>
<dbReference type="Pfam" id="PF00440">
    <property type="entry name" value="TetR_N"/>
    <property type="match status" value="1"/>
</dbReference>
<evidence type="ECO:0000259" key="9">
    <source>
        <dbReference type="PROSITE" id="PS50977"/>
    </source>
</evidence>
<evidence type="ECO:0000256" key="7">
    <source>
        <dbReference type="HAMAP-Rule" id="MF_00768"/>
    </source>
</evidence>
<evidence type="ECO:0000256" key="1">
    <source>
        <dbReference type="ARBA" id="ARBA00004719"/>
    </source>
</evidence>
<evidence type="ECO:0000256" key="6">
    <source>
        <dbReference type="ARBA" id="ARBA00024936"/>
    </source>
</evidence>
<dbReference type="InterPro" id="IPR050109">
    <property type="entry name" value="HTH-type_TetR-like_transc_reg"/>
</dbReference>
<evidence type="ECO:0000313" key="11">
    <source>
        <dbReference type="Proteomes" id="UP000049222"/>
    </source>
</evidence>
<evidence type="ECO:0000313" key="10">
    <source>
        <dbReference type="EMBL" id="CTQ49132.1"/>
    </source>
</evidence>
<dbReference type="Gene3D" id="1.10.357.10">
    <property type="entry name" value="Tetracycline Repressor, domain 2"/>
    <property type="match status" value="1"/>
</dbReference>
<dbReference type="PANTHER" id="PTHR30055">
    <property type="entry name" value="HTH-TYPE TRANSCRIPTIONAL REGULATOR RUTR"/>
    <property type="match status" value="1"/>
</dbReference>
<feature type="domain" description="HTH tetR-type" evidence="9">
    <location>
        <begin position="8"/>
        <end position="68"/>
    </location>
</feature>
<protein>
    <recommendedName>
        <fullName evidence="7">HTH-type transcriptional regulator BetI</fullName>
    </recommendedName>
</protein>
<comment type="pathway">
    <text evidence="1 7">Amine and polyamine biosynthesis; betaine biosynthesis via choline pathway [regulation].</text>
</comment>
<evidence type="ECO:0000256" key="8">
    <source>
        <dbReference type="PROSITE-ProRule" id="PRU00335"/>
    </source>
</evidence>
<dbReference type="GO" id="GO:0003700">
    <property type="term" value="F:DNA-binding transcription factor activity"/>
    <property type="evidence" value="ECO:0007669"/>
    <property type="project" value="UniProtKB-UniRule"/>
</dbReference>
<dbReference type="HAMAP" id="MF_00768">
    <property type="entry name" value="HTH_type_BetI"/>
    <property type="match status" value="1"/>
</dbReference>
<accession>A0A0M6YFI4</accession>
<dbReference type="InterPro" id="IPR009057">
    <property type="entry name" value="Homeodomain-like_sf"/>
</dbReference>
<feature type="DNA-binding region" description="H-T-H motif" evidence="7 8">
    <location>
        <begin position="31"/>
        <end position="50"/>
    </location>
</feature>
<keyword evidence="4 7" id="KW-0238">DNA-binding</keyword>
<dbReference type="Pfam" id="PF13977">
    <property type="entry name" value="TetR_C_6"/>
    <property type="match status" value="1"/>
</dbReference>
<proteinExistence type="inferred from homology"/>
<dbReference type="GO" id="GO:0000976">
    <property type="term" value="F:transcription cis-regulatory region binding"/>
    <property type="evidence" value="ECO:0007669"/>
    <property type="project" value="TreeGrafter"/>
</dbReference>
<dbReference type="UniPathway" id="UPA00529"/>
<dbReference type="InterPro" id="IPR036271">
    <property type="entry name" value="Tet_transcr_reg_TetR-rel_C_sf"/>
</dbReference>
<keyword evidence="5 7" id="KW-0804">Transcription</keyword>
<dbReference type="AlphaFoldDB" id="A0A0M6YFI4"/>
<dbReference type="NCBIfam" id="NF001978">
    <property type="entry name" value="PRK00767.1"/>
    <property type="match status" value="1"/>
</dbReference>
<dbReference type="InterPro" id="IPR039538">
    <property type="entry name" value="BetI_C"/>
</dbReference>
<evidence type="ECO:0000256" key="3">
    <source>
        <dbReference type="ARBA" id="ARBA00023015"/>
    </source>
</evidence>
<evidence type="ECO:0000256" key="2">
    <source>
        <dbReference type="ARBA" id="ARBA00022491"/>
    </source>
</evidence>
<dbReference type="InterPro" id="IPR001647">
    <property type="entry name" value="HTH_TetR"/>
</dbReference>
<evidence type="ECO:0000256" key="4">
    <source>
        <dbReference type="ARBA" id="ARBA00023125"/>
    </source>
</evidence>
<dbReference type="GO" id="GO:0045892">
    <property type="term" value="P:negative regulation of DNA-templated transcription"/>
    <property type="evidence" value="ECO:0007669"/>
    <property type="project" value="UniProtKB-UniRule"/>
</dbReference>
<reference evidence="10 11" key="1">
    <citation type="submission" date="2015-07" db="EMBL/GenBank/DDBJ databases">
        <authorList>
            <person name="Noorani M."/>
        </authorList>
    </citation>
    <scope>NUCLEOTIDE SEQUENCE [LARGE SCALE GENOMIC DNA]</scope>
    <source>
        <strain evidence="10 11">CECT 7802</strain>
    </source>
</reference>
<dbReference type="SUPFAM" id="SSF48498">
    <property type="entry name" value="Tetracyclin repressor-like, C-terminal domain"/>
    <property type="match status" value="1"/>
</dbReference>
<keyword evidence="11" id="KW-1185">Reference proteome</keyword>